<dbReference type="GO" id="GO:0003723">
    <property type="term" value="F:RNA binding"/>
    <property type="evidence" value="ECO:0007669"/>
    <property type="project" value="UniProtKB-KW"/>
</dbReference>
<dbReference type="Gene3D" id="1.10.10.1050">
    <property type="entry name" value="Dcp2, box A domain"/>
    <property type="match status" value="1"/>
</dbReference>
<dbReference type="PANTHER" id="PTHR23114">
    <property type="entry name" value="M7GPPPN-MRNA HYDROLASE"/>
    <property type="match status" value="1"/>
</dbReference>
<gene>
    <name evidence="10" type="ORF">LUZ63_012833</name>
</gene>
<accession>A0A9Q0HK36</accession>
<dbReference type="CDD" id="cd03672">
    <property type="entry name" value="NUDIX_Dcp2p_Nudt20"/>
    <property type="match status" value="1"/>
</dbReference>
<feature type="domain" description="Nudix hydrolase" evidence="9">
    <location>
        <begin position="100"/>
        <end position="227"/>
    </location>
</feature>
<evidence type="ECO:0000256" key="5">
    <source>
        <dbReference type="ARBA" id="ARBA00022723"/>
    </source>
</evidence>
<dbReference type="GO" id="GO:0005737">
    <property type="term" value="C:cytoplasm"/>
    <property type="evidence" value="ECO:0007669"/>
    <property type="project" value="UniProtKB-SubCell"/>
</dbReference>
<keyword evidence="6" id="KW-0378">Hydrolase</keyword>
<keyword evidence="4" id="KW-0963">Cytoplasm</keyword>
<keyword evidence="8" id="KW-0464">Manganese</keyword>
<dbReference type="SUPFAM" id="SSF140586">
    <property type="entry name" value="Dcp2 domain-like"/>
    <property type="match status" value="1"/>
</dbReference>
<name>A0A9Q0HK36_9POAL</name>
<evidence type="ECO:0000256" key="6">
    <source>
        <dbReference type="ARBA" id="ARBA00022801"/>
    </source>
</evidence>
<evidence type="ECO:0000256" key="7">
    <source>
        <dbReference type="ARBA" id="ARBA00022884"/>
    </source>
</evidence>
<keyword evidence="7" id="KW-0694">RNA-binding</keyword>
<dbReference type="GO" id="GO:0000184">
    <property type="term" value="P:nuclear-transcribed mRNA catabolic process, nonsense-mediated decay"/>
    <property type="evidence" value="ECO:0007669"/>
    <property type="project" value="InterPro"/>
</dbReference>
<evidence type="ECO:0000256" key="3">
    <source>
        <dbReference type="ARBA" id="ARBA00005279"/>
    </source>
</evidence>
<dbReference type="InterPro" id="IPR007722">
    <property type="entry name" value="DCP2_BoxA"/>
</dbReference>
<dbReference type="Pfam" id="PF05026">
    <property type="entry name" value="DCP2"/>
    <property type="match status" value="1"/>
</dbReference>
<dbReference type="SUPFAM" id="SSF55811">
    <property type="entry name" value="Nudix"/>
    <property type="match status" value="1"/>
</dbReference>
<dbReference type="PROSITE" id="PS51462">
    <property type="entry name" value="NUDIX"/>
    <property type="match status" value="1"/>
</dbReference>
<dbReference type="GO" id="GO:0140933">
    <property type="term" value="F:5'-(N(7)-methylguanosine 5'-triphospho)-[mRNA] hydrolase activity"/>
    <property type="evidence" value="ECO:0007669"/>
    <property type="project" value="InterPro"/>
</dbReference>
<dbReference type="Proteomes" id="UP001151287">
    <property type="component" value="Unassembled WGS sequence"/>
</dbReference>
<dbReference type="PANTHER" id="PTHR23114:SF17">
    <property type="entry name" value="M7GPPPN-MRNA HYDROLASE"/>
    <property type="match status" value="1"/>
</dbReference>
<sequence length="314" mass="35922">MVGNTRTNSKGLPSQELLDDLCSRFLLNVPQEDLESFERILFLMEQAHWFYEDNSVEQNPSLRSLSFKEFTVLMFNNCAQLRPYIRYLDDIHREFSDYKFSIPVSGAIILDDTNERCLLVKGWKAGSCWSFPRGKRGKDEEDDHVAIREVEEETGFDLRGLLKVGDHLETHLGRQRLRLFIIPSISANTPFAPQTKKEISEIAWFRLDELEPAVDEMITRSVNGLKLYMVAPFLKPLRTWLNTDPALIARKSDPPVKAMTVWKAKNNTGDGAETSTCKVPDAKLMDNRPGKSFRDFHFDRAEIIKAADSAFVAS</sequence>
<dbReference type="Gene3D" id="3.90.79.10">
    <property type="entry name" value="Nucleoside Triphosphate Pyrophosphohydrolase"/>
    <property type="match status" value="1"/>
</dbReference>
<dbReference type="GO" id="GO:0030145">
    <property type="term" value="F:manganese ion binding"/>
    <property type="evidence" value="ECO:0007669"/>
    <property type="project" value="InterPro"/>
</dbReference>
<reference evidence="10" key="1">
    <citation type="journal article" date="2022" name="Cell">
        <title>Repeat-based holocentromeres influence genome architecture and karyotype evolution.</title>
        <authorList>
            <person name="Hofstatter P.G."/>
            <person name="Thangavel G."/>
            <person name="Lux T."/>
            <person name="Neumann P."/>
            <person name="Vondrak T."/>
            <person name="Novak P."/>
            <person name="Zhang M."/>
            <person name="Costa L."/>
            <person name="Castellani M."/>
            <person name="Scott A."/>
            <person name="Toegelov H."/>
            <person name="Fuchs J."/>
            <person name="Mata-Sucre Y."/>
            <person name="Dias Y."/>
            <person name="Vanzela A.L.L."/>
            <person name="Huettel B."/>
            <person name="Almeida C.C.S."/>
            <person name="Simkova H."/>
            <person name="Souza G."/>
            <person name="Pedrosa-Harand A."/>
            <person name="Macas J."/>
            <person name="Mayer K.F.X."/>
            <person name="Houben A."/>
            <person name="Marques A."/>
        </authorList>
    </citation>
    <scope>NUCLEOTIDE SEQUENCE</scope>
    <source>
        <strain evidence="10">RhyBre1mFocal</strain>
    </source>
</reference>
<dbReference type="InterPro" id="IPR036189">
    <property type="entry name" value="DCP2_BoxA_sf"/>
</dbReference>
<keyword evidence="5" id="KW-0479">Metal-binding</keyword>
<dbReference type="InterPro" id="IPR020084">
    <property type="entry name" value="NUDIX_hydrolase_CS"/>
</dbReference>
<dbReference type="AlphaFoldDB" id="A0A9Q0HK36"/>
<organism evidence="10 11">
    <name type="scientific">Rhynchospora breviuscula</name>
    <dbReference type="NCBI Taxonomy" id="2022672"/>
    <lineage>
        <taxon>Eukaryota</taxon>
        <taxon>Viridiplantae</taxon>
        <taxon>Streptophyta</taxon>
        <taxon>Embryophyta</taxon>
        <taxon>Tracheophyta</taxon>
        <taxon>Spermatophyta</taxon>
        <taxon>Magnoliopsida</taxon>
        <taxon>Liliopsida</taxon>
        <taxon>Poales</taxon>
        <taxon>Cyperaceae</taxon>
        <taxon>Cyperoideae</taxon>
        <taxon>Rhynchosporeae</taxon>
        <taxon>Rhynchospora</taxon>
    </lineage>
</organism>
<evidence type="ECO:0000256" key="4">
    <source>
        <dbReference type="ARBA" id="ARBA00022490"/>
    </source>
</evidence>
<dbReference type="InterPro" id="IPR000086">
    <property type="entry name" value="NUDIX_hydrolase_dom"/>
</dbReference>
<dbReference type="Pfam" id="PF00293">
    <property type="entry name" value="NUDIX"/>
    <property type="match status" value="1"/>
</dbReference>
<keyword evidence="11" id="KW-1185">Reference proteome</keyword>
<dbReference type="PROSITE" id="PS00893">
    <property type="entry name" value="NUDIX_BOX"/>
    <property type="match status" value="1"/>
</dbReference>
<comment type="subcellular location">
    <subcellularLocation>
        <location evidence="2">Cytoplasm</location>
    </subcellularLocation>
</comment>
<evidence type="ECO:0000313" key="11">
    <source>
        <dbReference type="Proteomes" id="UP001151287"/>
    </source>
</evidence>
<evidence type="ECO:0000256" key="8">
    <source>
        <dbReference type="ARBA" id="ARBA00023211"/>
    </source>
</evidence>
<comment type="similarity">
    <text evidence="3">Belongs to the Nudix hydrolase family. DCP2 subfamily.</text>
</comment>
<dbReference type="InterPro" id="IPR044099">
    <property type="entry name" value="Dcp2_NUDIX"/>
</dbReference>
<dbReference type="SMART" id="SM01125">
    <property type="entry name" value="DCP2"/>
    <property type="match status" value="1"/>
</dbReference>
<comment type="caution">
    <text evidence="10">The sequence shown here is derived from an EMBL/GenBank/DDBJ whole genome shotgun (WGS) entry which is preliminary data.</text>
</comment>
<dbReference type="InterPro" id="IPR015797">
    <property type="entry name" value="NUDIX_hydrolase-like_dom_sf"/>
</dbReference>
<proteinExistence type="inferred from homology"/>
<evidence type="ECO:0000256" key="1">
    <source>
        <dbReference type="ARBA" id="ARBA00001936"/>
    </source>
</evidence>
<dbReference type="GO" id="GO:0000290">
    <property type="term" value="P:deadenylation-dependent decapping of nuclear-transcribed mRNA"/>
    <property type="evidence" value="ECO:0007669"/>
    <property type="project" value="InterPro"/>
</dbReference>
<dbReference type="EMBL" id="JAMQYH010000004">
    <property type="protein sequence ID" value="KAJ1688678.1"/>
    <property type="molecule type" value="Genomic_DNA"/>
</dbReference>
<protein>
    <recommendedName>
        <fullName evidence="9">Nudix hydrolase domain-containing protein</fullName>
    </recommendedName>
</protein>
<evidence type="ECO:0000256" key="2">
    <source>
        <dbReference type="ARBA" id="ARBA00004496"/>
    </source>
</evidence>
<evidence type="ECO:0000313" key="10">
    <source>
        <dbReference type="EMBL" id="KAJ1688678.1"/>
    </source>
</evidence>
<comment type="cofactor">
    <cofactor evidence="1">
        <name>Mn(2+)</name>
        <dbReference type="ChEBI" id="CHEBI:29035"/>
    </cofactor>
</comment>
<dbReference type="OrthoDB" id="18996at2759"/>
<evidence type="ECO:0000259" key="9">
    <source>
        <dbReference type="PROSITE" id="PS51462"/>
    </source>
</evidence>
<dbReference type="FunFam" id="3.90.79.10:FF:000003">
    <property type="entry name" value="M7GpppN-mRNA hydrolase isoform 2"/>
    <property type="match status" value="1"/>
</dbReference>